<accession>A0A6J4MJ19</accession>
<name>A0A6J4MJ19_9CYAN</name>
<sequence length="47" mass="5388">MVPTESDQKNTVNLAQHPGCSHYARIIQLQEFHYWYLPGGHPQLPGK</sequence>
<gene>
    <name evidence="1" type="ORF">AVDCRST_MAG94-3362</name>
</gene>
<dbReference type="EMBL" id="CADCTY010001177">
    <property type="protein sequence ID" value="CAA9360858.1"/>
    <property type="molecule type" value="Genomic_DNA"/>
</dbReference>
<protein>
    <submittedName>
        <fullName evidence="1">Uncharacterized protein</fullName>
    </submittedName>
</protein>
<evidence type="ECO:0000313" key="1">
    <source>
        <dbReference type="EMBL" id="CAA9360858.1"/>
    </source>
</evidence>
<proteinExistence type="predicted"/>
<organism evidence="1">
    <name type="scientific">uncultured Leptolyngbya sp</name>
    <dbReference type="NCBI Taxonomy" id="332963"/>
    <lineage>
        <taxon>Bacteria</taxon>
        <taxon>Bacillati</taxon>
        <taxon>Cyanobacteriota</taxon>
        <taxon>Cyanophyceae</taxon>
        <taxon>Leptolyngbyales</taxon>
        <taxon>Leptolyngbyaceae</taxon>
        <taxon>Leptolyngbya group</taxon>
        <taxon>Leptolyngbya</taxon>
        <taxon>environmental samples</taxon>
    </lineage>
</organism>
<reference evidence="1" key="1">
    <citation type="submission" date="2020-02" db="EMBL/GenBank/DDBJ databases">
        <authorList>
            <person name="Meier V. D."/>
        </authorList>
    </citation>
    <scope>NUCLEOTIDE SEQUENCE</scope>
    <source>
        <strain evidence="1">AVDCRST_MAG94</strain>
    </source>
</reference>
<dbReference type="AlphaFoldDB" id="A0A6J4MJ19"/>